<organism evidence="4 5">
    <name type="scientific">Drosophila gunungcola</name>
    <name type="common">fruit fly</name>
    <dbReference type="NCBI Taxonomy" id="103775"/>
    <lineage>
        <taxon>Eukaryota</taxon>
        <taxon>Metazoa</taxon>
        <taxon>Ecdysozoa</taxon>
        <taxon>Arthropoda</taxon>
        <taxon>Hexapoda</taxon>
        <taxon>Insecta</taxon>
        <taxon>Pterygota</taxon>
        <taxon>Neoptera</taxon>
        <taxon>Endopterygota</taxon>
        <taxon>Diptera</taxon>
        <taxon>Brachycera</taxon>
        <taxon>Muscomorpha</taxon>
        <taxon>Ephydroidea</taxon>
        <taxon>Drosophilidae</taxon>
        <taxon>Drosophila</taxon>
        <taxon>Sophophora</taxon>
    </lineage>
</organism>
<feature type="region of interest" description="Disordered" evidence="2">
    <location>
        <begin position="82"/>
        <end position="114"/>
    </location>
</feature>
<comment type="caution">
    <text evidence="4">The sequence shown here is derived from an EMBL/GenBank/DDBJ whole genome shotgun (WGS) entry which is preliminary data.</text>
</comment>
<dbReference type="InterPro" id="IPR033473">
    <property type="entry name" value="Atos-like_C"/>
</dbReference>
<dbReference type="EMBL" id="JAMKOV010000005">
    <property type="protein sequence ID" value="KAI8039891.1"/>
    <property type="molecule type" value="Genomic_DNA"/>
</dbReference>
<dbReference type="Proteomes" id="UP001059596">
    <property type="component" value="Unassembled WGS sequence"/>
</dbReference>
<feature type="compositionally biased region" description="Polar residues" evidence="2">
    <location>
        <begin position="44"/>
        <end position="58"/>
    </location>
</feature>
<name>A0A9Q0BPY3_9MUSC</name>
<feature type="region of interest" description="Disordered" evidence="2">
    <location>
        <begin position="469"/>
        <end position="492"/>
    </location>
</feature>
<feature type="domain" description="Atos-like conserved" evidence="3">
    <location>
        <begin position="351"/>
        <end position="409"/>
    </location>
</feature>
<feature type="region of interest" description="Disordered" evidence="2">
    <location>
        <begin position="31"/>
        <end position="58"/>
    </location>
</feature>
<evidence type="ECO:0000256" key="2">
    <source>
        <dbReference type="SAM" id="MobiDB-lite"/>
    </source>
</evidence>
<feature type="region of interest" description="Disordered" evidence="2">
    <location>
        <begin position="295"/>
        <end position="325"/>
    </location>
</feature>
<dbReference type="Pfam" id="PF13915">
    <property type="entry name" value="DUF4210"/>
    <property type="match status" value="1"/>
</dbReference>
<evidence type="ECO:0000313" key="4">
    <source>
        <dbReference type="EMBL" id="KAI8039891.1"/>
    </source>
</evidence>
<comment type="similarity">
    <text evidence="1">Belongs to the ATOS family.</text>
</comment>
<dbReference type="Pfam" id="PF13889">
    <property type="entry name" value="Chromosome_seg"/>
    <property type="match status" value="1"/>
</dbReference>
<dbReference type="PANTHER" id="PTHR13199:SF11">
    <property type="entry name" value="PROTEIN ATOSSA"/>
    <property type="match status" value="1"/>
</dbReference>
<protein>
    <recommendedName>
        <fullName evidence="3">Atos-like conserved domain-containing protein</fullName>
    </recommendedName>
</protein>
<dbReference type="AlphaFoldDB" id="A0A9Q0BPY3"/>
<sequence>MEETSTCSLSSSDLIVGTPRNKAELLLQAIQRTPKNRNRKPHQAATSCRNSDLNGGQNNNLVVKAMPSGCQVCKRQKTQHNFANGKEHKPTHTNGEHSSNGFASSMQQELELEKQSEIQIASTKLTPNIERCSLNAAERCKTPPPDHIVVQFKTPLSHVPAKPQPDAMVPLQQQQQQQQHHHQQLGKSSPKPCQLRLNCGSLLDSETPPPNVSPQMRKALPKVNLTTIFCSSAPIAIGCPAFSFDPAALSHAHSQLLAPDASATPPVQKSFSAPTLPHAASLSVSPRFAKQALAAHKRRSRHLSDRSDRSSLGSDEQLSDEDLESGLCSPAGGSPLKCRARLAAHFAGRPLLGNLEESLLQRRLMPKIEVMGFKLQLGASGGFCPTQLTIPAVSYFYELHGETLSTPYLCEIRLPRKGYSVPRTGTVQATLLNPMGTVVRMFVIPYDMRDMPPLHRTFIRQRILAEELGQDQEAGSGPKMPRSPTVTSTTSKLGHFISAEQMKRLRYSIHLRFQTSRSGRLCLHTDIRLLISRRTDCDTAAAHAKGVLEAPNELVTDTLMPAEPRYSARQESAGRI</sequence>
<feature type="compositionally biased region" description="Polar residues" evidence="2">
    <location>
        <begin position="92"/>
        <end position="108"/>
    </location>
</feature>
<dbReference type="InterPro" id="IPR025261">
    <property type="entry name" value="Atos-like_cons_dom"/>
</dbReference>
<gene>
    <name evidence="4" type="ORF">M5D96_007316</name>
</gene>
<reference evidence="4" key="1">
    <citation type="journal article" date="2023" name="Genome Biol. Evol.">
        <title>Long-read-based Genome Assembly of Drosophila gunungcola Reveals Fewer Chemosensory Genes in Flower-breeding Species.</title>
        <authorList>
            <person name="Negi A."/>
            <person name="Liao B.Y."/>
            <person name="Yeh S.D."/>
        </authorList>
    </citation>
    <scope>NUCLEOTIDE SEQUENCE</scope>
    <source>
        <strain evidence="4">Sukarami</strain>
    </source>
</reference>
<evidence type="ECO:0000256" key="1">
    <source>
        <dbReference type="ARBA" id="ARBA00034497"/>
    </source>
</evidence>
<evidence type="ECO:0000313" key="5">
    <source>
        <dbReference type="Proteomes" id="UP001059596"/>
    </source>
</evidence>
<evidence type="ECO:0000259" key="3">
    <source>
        <dbReference type="SMART" id="SM01177"/>
    </source>
</evidence>
<dbReference type="SMART" id="SM01177">
    <property type="entry name" value="DUF4210"/>
    <property type="match status" value="1"/>
</dbReference>
<feature type="region of interest" description="Disordered" evidence="2">
    <location>
        <begin position="158"/>
        <end position="191"/>
    </location>
</feature>
<dbReference type="PANTHER" id="PTHR13199">
    <property type="entry name" value="GH03947P"/>
    <property type="match status" value="1"/>
</dbReference>
<dbReference type="InterPro" id="IPR051506">
    <property type="entry name" value="ATOS_Transcription_Regulators"/>
</dbReference>
<accession>A0A9Q0BPY3</accession>
<proteinExistence type="inferred from homology"/>
<keyword evidence="5" id="KW-1185">Reference proteome</keyword>